<evidence type="ECO:0000256" key="2">
    <source>
        <dbReference type="ARBA" id="ARBA00023242"/>
    </source>
</evidence>
<dbReference type="SUPFAM" id="SSF54236">
    <property type="entry name" value="Ubiquitin-like"/>
    <property type="match status" value="2"/>
</dbReference>
<evidence type="ECO:0000313" key="5">
    <source>
        <dbReference type="Proteomes" id="UP001347796"/>
    </source>
</evidence>
<protein>
    <recommendedName>
        <fullName evidence="3">Rad60/SUMO-like domain-containing protein</fullName>
    </recommendedName>
</protein>
<dbReference type="Pfam" id="PF11976">
    <property type="entry name" value="Rad60-SLD"/>
    <property type="match status" value="1"/>
</dbReference>
<dbReference type="InterPro" id="IPR022617">
    <property type="entry name" value="Rad60/SUMO-like_dom"/>
</dbReference>
<dbReference type="CDD" id="cd01763">
    <property type="entry name" value="Ubl_SUMO_like"/>
    <property type="match status" value="1"/>
</dbReference>
<evidence type="ECO:0000259" key="3">
    <source>
        <dbReference type="Pfam" id="PF11976"/>
    </source>
</evidence>
<proteinExistence type="predicted"/>
<dbReference type="Gene3D" id="3.10.20.90">
    <property type="entry name" value="Phosphatidylinositol 3-kinase Catalytic Subunit, Chain A, domain 1"/>
    <property type="match status" value="2"/>
</dbReference>
<accession>A0AAN8Q9G0</accession>
<sequence length="282" mass="31567">MIITDKNGIELCEKSAIRSDAITVEDQPDVNIVNIVDSPDCSLLLEDSPVSPKKTIPPKRTKKLQSAFNVLNRAKNLFDEEEESLNNSLLADVNTDVIVTGVSPVIEKSDILVKILHRGKVYRFHMKKSDPFYKIQNYLADEIDVISTEIMLLLGDRTISANDTPNTIKLHLTDIIDCHIHTSNSQGSVSDDKLETDYVGRNGITLCVQSNSRNSKVNITVDKMEPLRNLMEKYAADRKIDVSSLMFRFDDEVLNPSDTPDDLDMDNGDCIDAIETEVVVIK</sequence>
<gene>
    <name evidence="4" type="ORF">SNE40_004160</name>
</gene>
<keyword evidence="2" id="KW-0539">Nucleus</keyword>
<organism evidence="4 5">
    <name type="scientific">Patella caerulea</name>
    <name type="common">Rayed Mediterranean limpet</name>
    <dbReference type="NCBI Taxonomy" id="87958"/>
    <lineage>
        <taxon>Eukaryota</taxon>
        <taxon>Metazoa</taxon>
        <taxon>Spiralia</taxon>
        <taxon>Lophotrochozoa</taxon>
        <taxon>Mollusca</taxon>
        <taxon>Gastropoda</taxon>
        <taxon>Patellogastropoda</taxon>
        <taxon>Patelloidea</taxon>
        <taxon>Patellidae</taxon>
        <taxon>Patella</taxon>
    </lineage>
</organism>
<dbReference type="GO" id="GO:0005634">
    <property type="term" value="C:nucleus"/>
    <property type="evidence" value="ECO:0007669"/>
    <property type="project" value="UniProtKB-SubCell"/>
</dbReference>
<reference evidence="4 5" key="1">
    <citation type="submission" date="2024-01" db="EMBL/GenBank/DDBJ databases">
        <title>The genome of the rayed Mediterranean limpet Patella caerulea (Linnaeus, 1758).</title>
        <authorList>
            <person name="Anh-Thu Weber A."/>
            <person name="Halstead-Nussloch G."/>
        </authorList>
    </citation>
    <scope>NUCLEOTIDE SEQUENCE [LARGE SCALE GENOMIC DNA]</scope>
    <source>
        <strain evidence="4">AATW-2023a</strain>
        <tissue evidence="4">Whole specimen</tissue>
    </source>
</reference>
<comment type="caution">
    <text evidence="4">The sequence shown here is derived from an EMBL/GenBank/DDBJ whole genome shotgun (WGS) entry which is preliminary data.</text>
</comment>
<evidence type="ECO:0000313" key="4">
    <source>
        <dbReference type="EMBL" id="KAK6192737.1"/>
    </source>
</evidence>
<comment type="subcellular location">
    <subcellularLocation>
        <location evidence="1">Nucleus</location>
    </subcellularLocation>
</comment>
<feature type="domain" description="Rad60/SUMO-like" evidence="3">
    <location>
        <begin position="204"/>
        <end position="274"/>
    </location>
</feature>
<dbReference type="InterPro" id="IPR052324">
    <property type="entry name" value="NFATC2-Int_DNA_Repair"/>
</dbReference>
<dbReference type="PANTHER" id="PTHR47187">
    <property type="entry name" value="NFATC2-INTERACTING PROTEIN"/>
    <property type="match status" value="1"/>
</dbReference>
<dbReference type="GO" id="GO:0045944">
    <property type="term" value="P:positive regulation of transcription by RNA polymerase II"/>
    <property type="evidence" value="ECO:0007669"/>
    <property type="project" value="TreeGrafter"/>
</dbReference>
<dbReference type="AlphaFoldDB" id="A0AAN8Q9G0"/>
<dbReference type="EMBL" id="JAZGQO010000002">
    <property type="protein sequence ID" value="KAK6192737.1"/>
    <property type="molecule type" value="Genomic_DNA"/>
</dbReference>
<evidence type="ECO:0000256" key="1">
    <source>
        <dbReference type="ARBA" id="ARBA00004123"/>
    </source>
</evidence>
<dbReference type="InterPro" id="IPR029071">
    <property type="entry name" value="Ubiquitin-like_domsf"/>
</dbReference>
<dbReference type="PANTHER" id="PTHR47187:SF1">
    <property type="entry name" value="NFATC2-INTERACTING PROTEIN"/>
    <property type="match status" value="1"/>
</dbReference>
<name>A0AAN8Q9G0_PATCE</name>
<keyword evidence="5" id="KW-1185">Reference proteome</keyword>
<dbReference type="Proteomes" id="UP001347796">
    <property type="component" value="Unassembled WGS sequence"/>
</dbReference>
<dbReference type="EMBL" id="JAZGQO010000002">
    <property type="protein sequence ID" value="KAK6192738.1"/>
    <property type="molecule type" value="Genomic_DNA"/>
</dbReference>